<gene>
    <name evidence="1" type="ORF">RCL2_002205500</name>
</gene>
<dbReference type="Proteomes" id="UP000615446">
    <property type="component" value="Unassembled WGS sequence"/>
</dbReference>
<name>A0A8H3LZX3_9GLOM</name>
<protein>
    <submittedName>
        <fullName evidence="1">Uncharacterized protein</fullName>
    </submittedName>
</protein>
<reference evidence="1" key="1">
    <citation type="submission" date="2019-10" db="EMBL/GenBank/DDBJ databases">
        <title>Conservation and host-specific expression of non-tandemly repeated heterogenous ribosome RNA gene in arbuscular mycorrhizal fungi.</title>
        <authorList>
            <person name="Maeda T."/>
            <person name="Kobayashi Y."/>
            <person name="Nakagawa T."/>
            <person name="Ezawa T."/>
            <person name="Yamaguchi K."/>
            <person name="Bino T."/>
            <person name="Nishimoto Y."/>
            <person name="Shigenobu S."/>
            <person name="Kawaguchi M."/>
        </authorList>
    </citation>
    <scope>NUCLEOTIDE SEQUENCE</scope>
    <source>
        <strain evidence="1">HR1</strain>
    </source>
</reference>
<comment type="caution">
    <text evidence="1">The sequence shown here is derived from an EMBL/GenBank/DDBJ whole genome shotgun (WGS) entry which is preliminary data.</text>
</comment>
<organism evidence="1 2">
    <name type="scientific">Rhizophagus clarus</name>
    <dbReference type="NCBI Taxonomy" id="94130"/>
    <lineage>
        <taxon>Eukaryota</taxon>
        <taxon>Fungi</taxon>
        <taxon>Fungi incertae sedis</taxon>
        <taxon>Mucoromycota</taxon>
        <taxon>Glomeromycotina</taxon>
        <taxon>Glomeromycetes</taxon>
        <taxon>Glomerales</taxon>
        <taxon>Glomeraceae</taxon>
        <taxon>Rhizophagus</taxon>
    </lineage>
</organism>
<evidence type="ECO:0000313" key="2">
    <source>
        <dbReference type="Proteomes" id="UP000615446"/>
    </source>
</evidence>
<dbReference type="AlphaFoldDB" id="A0A8H3LZX3"/>
<dbReference type="EMBL" id="BLAL01000242">
    <property type="protein sequence ID" value="GES95380.1"/>
    <property type="molecule type" value="Genomic_DNA"/>
</dbReference>
<accession>A0A8H3LZX3</accession>
<sequence>MIPKTVFNEKYKFQILSFVIINSVHLSPLSIASTDPSKIYEYCDWDGHKDTFDLLTDNEQSSEEIFCGNEVENQETLYPVEPEMDITRFCFTITHNHEKDKHDHGFPDETSYL</sequence>
<evidence type="ECO:0000313" key="1">
    <source>
        <dbReference type="EMBL" id="GES95380.1"/>
    </source>
</evidence>
<proteinExistence type="predicted"/>